<comment type="caution">
    <text evidence="3">The sequence shown here is derived from an EMBL/GenBank/DDBJ whole genome shotgun (WGS) entry which is preliminary data.</text>
</comment>
<sequence>MYVLRLPLIALFLASVLLVGWMTAHADEDLRPPKEKLEGADLDRIRSLVQQGKLLSLATLKADILKRWPGELIGVTVDQEHGNIVYEFRILRPTGQMTEVEVDAATGKLVEIENE</sequence>
<dbReference type="Proteomes" id="UP000070107">
    <property type="component" value="Unassembled WGS sequence"/>
</dbReference>
<evidence type="ECO:0000259" key="2">
    <source>
        <dbReference type="Pfam" id="PF03413"/>
    </source>
</evidence>
<feature type="signal peptide" evidence="1">
    <location>
        <begin position="1"/>
        <end position="26"/>
    </location>
</feature>
<protein>
    <recommendedName>
        <fullName evidence="2">PepSY domain-containing protein</fullName>
    </recommendedName>
</protein>
<evidence type="ECO:0000256" key="1">
    <source>
        <dbReference type="SAM" id="SignalP"/>
    </source>
</evidence>
<evidence type="ECO:0000313" key="4">
    <source>
        <dbReference type="Proteomes" id="UP000070107"/>
    </source>
</evidence>
<name>A0A135HR58_9HYPH</name>
<gene>
    <name evidence="3" type="ORF">ATN84_16975</name>
</gene>
<dbReference type="STRING" id="1494590.ATN84_16975"/>
<dbReference type="Pfam" id="PF03413">
    <property type="entry name" value="PepSY"/>
    <property type="match status" value="1"/>
</dbReference>
<feature type="chain" id="PRO_5007465243" description="PepSY domain-containing protein" evidence="1">
    <location>
        <begin position="27"/>
        <end position="115"/>
    </location>
</feature>
<reference evidence="3 4" key="1">
    <citation type="submission" date="2015-11" db="EMBL/GenBank/DDBJ databases">
        <title>Draft genome sequence of Paramesorhizobium deserti A-3-E, a strain highly resistant to diverse beta-lactam antibiotics.</title>
        <authorList>
            <person name="Lv R."/>
            <person name="Yang X."/>
            <person name="Fang N."/>
            <person name="Guo J."/>
            <person name="Luo X."/>
            <person name="Peng F."/>
            <person name="Yang R."/>
            <person name="Cui Y."/>
            <person name="Fang C."/>
            <person name="Song Y."/>
        </authorList>
    </citation>
    <scope>NUCLEOTIDE SEQUENCE [LARGE SCALE GENOMIC DNA]</scope>
    <source>
        <strain evidence="3 4">A-3-E</strain>
    </source>
</reference>
<dbReference type="InterPro" id="IPR025711">
    <property type="entry name" value="PepSY"/>
</dbReference>
<accession>A0A135HR58</accession>
<evidence type="ECO:0000313" key="3">
    <source>
        <dbReference type="EMBL" id="KXF75679.1"/>
    </source>
</evidence>
<dbReference type="EMBL" id="LNTU01000037">
    <property type="protein sequence ID" value="KXF75679.1"/>
    <property type="molecule type" value="Genomic_DNA"/>
</dbReference>
<feature type="domain" description="PepSY" evidence="2">
    <location>
        <begin position="55"/>
        <end position="113"/>
    </location>
</feature>
<keyword evidence="4" id="KW-1185">Reference proteome</keyword>
<organism evidence="3 4">
    <name type="scientific">Paramesorhizobium deserti</name>
    <dbReference type="NCBI Taxonomy" id="1494590"/>
    <lineage>
        <taxon>Bacteria</taxon>
        <taxon>Pseudomonadati</taxon>
        <taxon>Pseudomonadota</taxon>
        <taxon>Alphaproteobacteria</taxon>
        <taxon>Hyphomicrobiales</taxon>
        <taxon>Phyllobacteriaceae</taxon>
        <taxon>Paramesorhizobium</taxon>
    </lineage>
</organism>
<dbReference type="Gene3D" id="3.10.450.40">
    <property type="match status" value="1"/>
</dbReference>
<keyword evidence="1" id="KW-0732">Signal</keyword>
<dbReference type="AlphaFoldDB" id="A0A135HR58"/>
<proteinExistence type="predicted"/>